<organism evidence="2 3">
    <name type="scientific">Corallococcus macrosporus DSM 14697</name>
    <dbReference type="NCBI Taxonomy" id="1189310"/>
    <lineage>
        <taxon>Bacteria</taxon>
        <taxon>Pseudomonadati</taxon>
        <taxon>Myxococcota</taxon>
        <taxon>Myxococcia</taxon>
        <taxon>Myxococcales</taxon>
        <taxon>Cystobacterineae</taxon>
        <taxon>Myxococcaceae</taxon>
        <taxon>Corallococcus</taxon>
    </lineage>
</organism>
<dbReference type="KEGG" id="mmas:MYMAC_001885"/>
<feature type="region of interest" description="Disordered" evidence="1">
    <location>
        <begin position="48"/>
        <end position="83"/>
    </location>
</feature>
<evidence type="ECO:0000313" key="3">
    <source>
        <dbReference type="Proteomes" id="UP000217343"/>
    </source>
</evidence>
<dbReference type="OrthoDB" id="5385636at2"/>
<keyword evidence="3" id="KW-1185">Reference proteome</keyword>
<gene>
    <name evidence="2" type="ORF">MYMAC_001885</name>
</gene>
<sequence length="211" mass="23120">MKTRSELEAMTVKQLRRYVIDRGLSFPYLGESKKAEIINKLIQFRAAREDETPAPSQAESSRPKHHALANPTPAPTHPLSTPAARGVHIPLSNPAAPGVHIPLSNPAAPGAHMPHTDGDVDDLFSLYRTIAHDTDLSVDARAGYLTAVVRVDKRISKRLDCQPNETLVALFRERLAAEDSHRVTVHPLATQSFAEAATELNRAEHGPARDE</sequence>
<dbReference type="RefSeq" id="WP_095957851.1">
    <property type="nucleotide sequence ID" value="NZ_CP022203.1"/>
</dbReference>
<name>A0A250JRI7_9BACT</name>
<protein>
    <submittedName>
        <fullName evidence="2">Uncharacterized protein</fullName>
    </submittedName>
</protein>
<evidence type="ECO:0000313" key="2">
    <source>
        <dbReference type="EMBL" id="ATB46293.1"/>
    </source>
</evidence>
<dbReference type="AlphaFoldDB" id="A0A250JRI7"/>
<dbReference type="Proteomes" id="UP000217343">
    <property type="component" value="Chromosome"/>
</dbReference>
<dbReference type="EMBL" id="CP022203">
    <property type="protein sequence ID" value="ATB46293.1"/>
    <property type="molecule type" value="Genomic_DNA"/>
</dbReference>
<accession>A0A250JRI7</accession>
<reference evidence="2 3" key="1">
    <citation type="submission" date="2017-06" db="EMBL/GenBank/DDBJ databases">
        <title>Sequencing and comparative analysis of myxobacterial genomes.</title>
        <authorList>
            <person name="Rupp O."/>
            <person name="Goesmann A."/>
            <person name="Sogaard-Andersen L."/>
        </authorList>
    </citation>
    <scope>NUCLEOTIDE SEQUENCE [LARGE SCALE GENOMIC DNA]</scope>
    <source>
        <strain evidence="2 3">DSM 14697</strain>
    </source>
</reference>
<evidence type="ECO:0000256" key="1">
    <source>
        <dbReference type="SAM" id="MobiDB-lite"/>
    </source>
</evidence>
<proteinExistence type="predicted"/>